<feature type="domain" description="ABC transporter" evidence="9">
    <location>
        <begin position="365"/>
        <end position="604"/>
    </location>
</feature>
<dbReference type="InterPro" id="IPR011527">
    <property type="entry name" value="ABC1_TM_dom"/>
</dbReference>
<sequence length="628" mass="68604">MFARIFAFFENRVDPFRPTPIERPPEGLLAFYWHFVRQTGWVYVAALGAAFLVAIIEVSLFRYIGQIVDLVQSSSPQTIFADHGGLLLWMGFVVVVARPCANLLHDLLVRQSITAKVGPMIRWQSYRWIIRQSVGFFSNDFAGRIATRVLQAGPAVRGSVVEVIDALWYAGIYAVSAVLLFAEADWRLAMPMVAWIVLYIVALTVFVPKIRHLSKSTAESNSALTGRVVDSYTNILTVKLFAHSDREDSYVRSALARNIDDNSRQQRHITRMAATVSVLNSLMLGGVGGLGLWLWSIGAINLGAIALSTGLAIRITNMSGWIMWVVTGVFENVGTVQEAITTLARPREVVDAPGAPELAAVRGEIRFDDVSFHYGKGAGVIDDLSLVIRPGERVGLVGPSGAGKSTLMSLLLRFYDPEKGRVLIDGQDVAGIAQESLRAQIGVVTQDTSLMHRSVRDNIRYGRPDADEAAVWEAARRAHAAEFIAELADPQGRIGLDAHVGERGVKLSGGQRQRIAIARVLLKDAPILVLDEATSALDSEVEAAIQTNLDTLMAGKTVIAIAHRLSTIARMDRLVVMEHGRIVESGTHAELVARGGLYARLWQRQSGGFIDAEEAEGEPAREREAAAE</sequence>
<evidence type="ECO:0000256" key="8">
    <source>
        <dbReference type="SAM" id="Phobius"/>
    </source>
</evidence>
<proteinExistence type="inferred from homology"/>
<dbReference type="InterPro" id="IPR039421">
    <property type="entry name" value="Type_1_exporter"/>
</dbReference>
<evidence type="ECO:0000256" key="7">
    <source>
        <dbReference type="ARBA" id="ARBA00023136"/>
    </source>
</evidence>
<name>A0ABT0DQH4_9HYPH</name>
<evidence type="ECO:0000256" key="3">
    <source>
        <dbReference type="ARBA" id="ARBA00022692"/>
    </source>
</evidence>
<dbReference type="InterPro" id="IPR036640">
    <property type="entry name" value="ABC1_TM_sf"/>
</dbReference>
<comment type="subcellular location">
    <subcellularLocation>
        <location evidence="1">Cell membrane</location>
        <topology evidence="1">Multi-pass membrane protein</topology>
    </subcellularLocation>
</comment>
<dbReference type="PROSITE" id="PS00211">
    <property type="entry name" value="ABC_TRANSPORTER_1"/>
    <property type="match status" value="1"/>
</dbReference>
<dbReference type="PROSITE" id="PS50929">
    <property type="entry name" value="ABC_TM1F"/>
    <property type="match status" value="1"/>
</dbReference>
<dbReference type="Gene3D" id="1.20.1560.10">
    <property type="entry name" value="ABC transporter type 1, transmembrane domain"/>
    <property type="match status" value="1"/>
</dbReference>
<evidence type="ECO:0000256" key="4">
    <source>
        <dbReference type="ARBA" id="ARBA00022741"/>
    </source>
</evidence>
<reference evidence="12" key="2">
    <citation type="submission" date="2023-07" db="EMBL/GenBank/DDBJ databases">
        <title>Ancylobacter moscoviensis sp. nov., facultatively methylotrophic bacteria from activated sludge and the reclassification of Starkeya novella (Starkey 1934) Kelly et al. 2000 as Ancylobacter novellus comb. nov., Starkeya koreensis Im et al. 2006 as Ancylobacter koreensis comb.nov., Angulomicrobium tetraedrale Vasil'eva et al. 1986 as Ancylobacter tetraedralis comb. nov., Angulomicrobium amanitiforme Fritz et al. 2004 as Ancylobacter amanitiformis comb. nov. and Methylorhabdus multivorans Doronina et al. 1996 as Ancylobacter multivorans comb. nov. and emended description of the genus Ancylobacter.</title>
        <authorList>
            <person name="Doronina N."/>
            <person name="Chemodurova A."/>
            <person name="Grouzdev D."/>
            <person name="Koziaeva V."/>
            <person name="Shi W."/>
            <person name="Wu L."/>
            <person name="Kaparullina E."/>
        </authorList>
    </citation>
    <scope>NUCLEOTIDE SEQUENCE [LARGE SCALE GENOMIC DNA]</scope>
    <source>
        <strain evidence="12">Jip08</strain>
    </source>
</reference>
<feature type="transmembrane region" description="Helical" evidence="8">
    <location>
        <begin position="188"/>
        <end position="207"/>
    </location>
</feature>
<dbReference type="RefSeq" id="WP_247201861.1">
    <property type="nucleotide sequence ID" value="NZ_JALKCG010000006.1"/>
</dbReference>
<feature type="transmembrane region" description="Helical" evidence="8">
    <location>
        <begin position="166"/>
        <end position="182"/>
    </location>
</feature>
<dbReference type="Proteomes" id="UP001202867">
    <property type="component" value="Unassembled WGS sequence"/>
</dbReference>
<accession>A0ABT0DQH4</accession>
<keyword evidence="3 8" id="KW-0812">Transmembrane</keyword>
<dbReference type="InterPro" id="IPR027417">
    <property type="entry name" value="P-loop_NTPase"/>
</dbReference>
<feature type="transmembrane region" description="Helical" evidence="8">
    <location>
        <begin position="41"/>
        <end position="64"/>
    </location>
</feature>
<gene>
    <name evidence="11" type="ORF">MWN33_15080</name>
</gene>
<keyword evidence="12" id="KW-1185">Reference proteome</keyword>
<organism evidence="11 12">
    <name type="scientific">Ancylobacter koreensis</name>
    <dbReference type="NCBI Taxonomy" id="266121"/>
    <lineage>
        <taxon>Bacteria</taxon>
        <taxon>Pseudomonadati</taxon>
        <taxon>Pseudomonadota</taxon>
        <taxon>Alphaproteobacteria</taxon>
        <taxon>Hyphomicrobiales</taxon>
        <taxon>Xanthobacteraceae</taxon>
        <taxon>Ancylobacter</taxon>
    </lineage>
</organism>
<comment type="caution">
    <text evidence="11">The sequence shown here is derived from an EMBL/GenBank/DDBJ whole genome shotgun (WGS) entry which is preliminary data.</text>
</comment>
<keyword evidence="7 8" id="KW-0472">Membrane</keyword>
<dbReference type="Pfam" id="PF00664">
    <property type="entry name" value="ABC_membrane"/>
    <property type="match status" value="1"/>
</dbReference>
<evidence type="ECO:0000259" key="10">
    <source>
        <dbReference type="PROSITE" id="PS50929"/>
    </source>
</evidence>
<keyword evidence="4" id="KW-0547">Nucleotide-binding</keyword>
<dbReference type="InterPro" id="IPR003593">
    <property type="entry name" value="AAA+_ATPase"/>
</dbReference>
<dbReference type="EMBL" id="JALKCG010000006">
    <property type="protein sequence ID" value="MCK0209357.1"/>
    <property type="molecule type" value="Genomic_DNA"/>
</dbReference>
<feature type="domain" description="ABC transmembrane type-1" evidence="10">
    <location>
        <begin position="44"/>
        <end position="327"/>
    </location>
</feature>
<reference evidence="11 12" key="1">
    <citation type="submission" date="2022-04" db="EMBL/GenBank/DDBJ databases">
        <authorList>
            <person name="Grouzdev D.S."/>
            <person name="Pantiukh K.S."/>
            <person name="Krutkina M.S."/>
        </authorList>
    </citation>
    <scope>NUCLEOTIDE SEQUENCE [LARGE SCALE GENOMIC DNA]</scope>
    <source>
        <strain evidence="11 12">Jip08</strain>
    </source>
</reference>
<dbReference type="Gene3D" id="3.40.50.300">
    <property type="entry name" value="P-loop containing nucleotide triphosphate hydrolases"/>
    <property type="match status" value="1"/>
</dbReference>
<evidence type="ECO:0000256" key="5">
    <source>
        <dbReference type="ARBA" id="ARBA00022840"/>
    </source>
</evidence>
<dbReference type="PANTHER" id="PTHR43394">
    <property type="entry name" value="ATP-DEPENDENT PERMEASE MDL1, MITOCHONDRIAL"/>
    <property type="match status" value="1"/>
</dbReference>
<evidence type="ECO:0000313" key="12">
    <source>
        <dbReference type="Proteomes" id="UP001202867"/>
    </source>
</evidence>
<keyword evidence="6 8" id="KW-1133">Transmembrane helix</keyword>
<feature type="transmembrane region" description="Helical" evidence="8">
    <location>
        <begin position="269"/>
        <end position="287"/>
    </location>
</feature>
<dbReference type="SMART" id="SM00382">
    <property type="entry name" value="AAA"/>
    <property type="match status" value="1"/>
</dbReference>
<dbReference type="InterPro" id="IPR003439">
    <property type="entry name" value="ABC_transporter-like_ATP-bd"/>
</dbReference>
<dbReference type="PROSITE" id="PS50893">
    <property type="entry name" value="ABC_TRANSPORTER_2"/>
    <property type="match status" value="1"/>
</dbReference>
<evidence type="ECO:0000256" key="2">
    <source>
        <dbReference type="ARBA" id="ARBA00005417"/>
    </source>
</evidence>
<feature type="transmembrane region" description="Helical" evidence="8">
    <location>
        <begin position="84"/>
        <end position="104"/>
    </location>
</feature>
<protein>
    <submittedName>
        <fullName evidence="11">ABC transporter ATP-binding protein/permease</fullName>
    </submittedName>
</protein>
<comment type="similarity">
    <text evidence="2">Belongs to the ABC transporter superfamily.</text>
</comment>
<evidence type="ECO:0000259" key="9">
    <source>
        <dbReference type="PROSITE" id="PS50893"/>
    </source>
</evidence>
<dbReference type="SUPFAM" id="SSF52540">
    <property type="entry name" value="P-loop containing nucleoside triphosphate hydrolases"/>
    <property type="match status" value="1"/>
</dbReference>
<evidence type="ECO:0000256" key="6">
    <source>
        <dbReference type="ARBA" id="ARBA00022989"/>
    </source>
</evidence>
<dbReference type="GO" id="GO:0005524">
    <property type="term" value="F:ATP binding"/>
    <property type="evidence" value="ECO:0007669"/>
    <property type="project" value="UniProtKB-KW"/>
</dbReference>
<dbReference type="Pfam" id="PF00005">
    <property type="entry name" value="ABC_tran"/>
    <property type="match status" value="1"/>
</dbReference>
<keyword evidence="5 11" id="KW-0067">ATP-binding</keyword>
<evidence type="ECO:0000256" key="1">
    <source>
        <dbReference type="ARBA" id="ARBA00004651"/>
    </source>
</evidence>
<evidence type="ECO:0000313" key="11">
    <source>
        <dbReference type="EMBL" id="MCK0209357.1"/>
    </source>
</evidence>
<dbReference type="InterPro" id="IPR017871">
    <property type="entry name" value="ABC_transporter-like_CS"/>
</dbReference>
<dbReference type="SUPFAM" id="SSF90123">
    <property type="entry name" value="ABC transporter transmembrane region"/>
    <property type="match status" value="1"/>
</dbReference>
<dbReference type="PANTHER" id="PTHR43394:SF1">
    <property type="entry name" value="ATP-BINDING CASSETTE SUB-FAMILY B MEMBER 10, MITOCHONDRIAL"/>
    <property type="match status" value="1"/>
</dbReference>